<organism evidence="13 14">
    <name type="scientific">Klebsiella pneumoniae 30684/NJST258_2</name>
    <dbReference type="NCBI Taxonomy" id="1420013"/>
    <lineage>
        <taxon>Bacteria</taxon>
        <taxon>Pseudomonadati</taxon>
        <taxon>Pseudomonadota</taxon>
        <taxon>Gammaproteobacteria</taxon>
        <taxon>Enterobacterales</taxon>
        <taxon>Enterobacteriaceae</taxon>
        <taxon>Klebsiella/Raoultella group</taxon>
        <taxon>Klebsiella</taxon>
        <taxon>Klebsiella pneumoniae complex</taxon>
    </lineage>
</organism>
<dbReference type="CDD" id="cd00071">
    <property type="entry name" value="GMPK"/>
    <property type="match status" value="1"/>
</dbReference>
<dbReference type="PANTHER" id="PTHR23117:SF13">
    <property type="entry name" value="GUANYLATE KINASE"/>
    <property type="match status" value="1"/>
</dbReference>
<evidence type="ECO:0000256" key="5">
    <source>
        <dbReference type="ARBA" id="ARBA00022490"/>
    </source>
</evidence>
<sequence length="268" mass="30165">MRSAFQDLRLFAATAGEFRKTAGKMKETAAKSVTMTASRRGDVYNRLVCRTSFDNHIQKTLMAQGTLYIVSAPSGAGKSSLIQALLKTQPLYDTQVSVSHTTRAPRPGEVHGEHYFFVNHDEFRSMIGENAFLEHAEVFGNYYGTSRKAIEQVLATGVDVFLDIDWQGAQQIRKSMPGARSIFILPPSKDELDRRLRGRGQDSEEVIAKRMAQAVAEMSHYAEYDYLIVNDDFDTALSDLKNIIRAERLRMSRQKQRHGALITKLLAD</sequence>
<dbReference type="FunFam" id="3.40.50.300:FF:000084">
    <property type="entry name" value="Guanylate kinase"/>
    <property type="match status" value="1"/>
</dbReference>
<dbReference type="Pfam" id="PF00625">
    <property type="entry name" value="Guanylate_kin"/>
    <property type="match status" value="1"/>
</dbReference>
<keyword evidence="5 11" id="KW-0963">Cytoplasm</keyword>
<dbReference type="HOGENOM" id="CLU_001715_1_0_6"/>
<dbReference type="Gene3D" id="3.30.63.10">
    <property type="entry name" value="Guanylate Kinase phosphate binding domain"/>
    <property type="match status" value="1"/>
</dbReference>
<dbReference type="FunFam" id="3.30.63.10:FF:000002">
    <property type="entry name" value="Guanylate kinase 1"/>
    <property type="match status" value="1"/>
</dbReference>
<dbReference type="InterPro" id="IPR017665">
    <property type="entry name" value="Guanylate_kinase"/>
</dbReference>
<dbReference type="InterPro" id="IPR008145">
    <property type="entry name" value="GK/Ca_channel_bsu"/>
</dbReference>
<dbReference type="PATRIC" id="fig|1420013.3.peg.111"/>
<dbReference type="AlphaFoldDB" id="W8UAH5"/>
<evidence type="ECO:0000256" key="2">
    <source>
        <dbReference type="ARBA" id="ARBA00005790"/>
    </source>
</evidence>
<evidence type="ECO:0000256" key="1">
    <source>
        <dbReference type="ARBA" id="ARBA00004496"/>
    </source>
</evidence>
<comment type="subcellular location">
    <subcellularLocation>
        <location evidence="1 11">Cytoplasm</location>
    </subcellularLocation>
</comment>
<evidence type="ECO:0000256" key="7">
    <source>
        <dbReference type="ARBA" id="ARBA00022741"/>
    </source>
</evidence>
<dbReference type="NCBIfam" id="TIGR03263">
    <property type="entry name" value="guanyl_kin"/>
    <property type="match status" value="1"/>
</dbReference>
<dbReference type="PROSITE" id="PS00856">
    <property type="entry name" value="GUANYLATE_KINASE_1"/>
    <property type="match status" value="1"/>
</dbReference>
<comment type="catalytic activity">
    <reaction evidence="11">
        <text>GMP + ATP = GDP + ADP</text>
        <dbReference type="Rhea" id="RHEA:20780"/>
        <dbReference type="ChEBI" id="CHEBI:30616"/>
        <dbReference type="ChEBI" id="CHEBI:58115"/>
        <dbReference type="ChEBI" id="CHEBI:58189"/>
        <dbReference type="ChEBI" id="CHEBI:456216"/>
        <dbReference type="EC" id="2.7.4.8"/>
    </reaction>
</comment>
<gene>
    <name evidence="11" type="primary">gmk</name>
    <name evidence="13" type="ORF">KPNJ2_00119</name>
</gene>
<dbReference type="KEGG" id="kps:KPNJ2_00119"/>
<evidence type="ECO:0000256" key="3">
    <source>
        <dbReference type="ARBA" id="ARBA00012961"/>
    </source>
</evidence>
<dbReference type="PROSITE" id="PS50052">
    <property type="entry name" value="GUANYLATE_KINASE_2"/>
    <property type="match status" value="1"/>
</dbReference>
<keyword evidence="8 11" id="KW-0418">Kinase</keyword>
<dbReference type="InterPro" id="IPR008144">
    <property type="entry name" value="Guanylate_kin-like_dom"/>
</dbReference>
<dbReference type="GO" id="GO:0005829">
    <property type="term" value="C:cytosol"/>
    <property type="evidence" value="ECO:0007669"/>
    <property type="project" value="TreeGrafter"/>
</dbReference>
<keyword evidence="6 11" id="KW-0808">Transferase</keyword>
<proteinExistence type="inferred from homology"/>
<dbReference type="InterPro" id="IPR020590">
    <property type="entry name" value="Guanylate_kinase_CS"/>
</dbReference>
<dbReference type="Proteomes" id="UP000019586">
    <property type="component" value="Chromosome"/>
</dbReference>
<evidence type="ECO:0000259" key="12">
    <source>
        <dbReference type="PROSITE" id="PS50052"/>
    </source>
</evidence>
<dbReference type="PANTHER" id="PTHR23117">
    <property type="entry name" value="GUANYLATE KINASE-RELATED"/>
    <property type="match status" value="1"/>
</dbReference>
<comment type="similarity">
    <text evidence="2 11">Belongs to the guanylate kinase family.</text>
</comment>
<evidence type="ECO:0000256" key="9">
    <source>
        <dbReference type="ARBA" id="ARBA00022840"/>
    </source>
</evidence>
<name>W8UAH5_KLEPN</name>
<dbReference type="Gene3D" id="3.40.50.300">
    <property type="entry name" value="P-loop containing nucleotide triphosphate hydrolases"/>
    <property type="match status" value="1"/>
</dbReference>
<dbReference type="HAMAP" id="MF_00328">
    <property type="entry name" value="Guanylate_kinase"/>
    <property type="match status" value="1"/>
</dbReference>
<evidence type="ECO:0000313" key="14">
    <source>
        <dbReference type="Proteomes" id="UP000019586"/>
    </source>
</evidence>
<keyword evidence="7 11" id="KW-0547">Nucleotide-binding</keyword>
<dbReference type="EC" id="2.7.4.8" evidence="3 11"/>
<evidence type="ECO:0000256" key="6">
    <source>
        <dbReference type="ARBA" id="ARBA00022679"/>
    </source>
</evidence>
<reference evidence="13 14" key="1">
    <citation type="journal article" date="2014" name="Proc. Natl. Acad. Sci. U.S.A.">
        <title>Molecular dissection of the evolution of carbapenem-resistant multilocus sequence type 258 Klebsiella pneumoniae.</title>
        <authorList>
            <person name="Deleo F.R."/>
            <person name="Chen L."/>
            <person name="Porcella S.F."/>
            <person name="Martens C.A."/>
            <person name="Kobayashi S.D."/>
            <person name="Porter A.R."/>
            <person name="Chavda K.D."/>
            <person name="Jacobs M.R."/>
            <person name="Mathema B."/>
            <person name="Olsen R.J."/>
            <person name="Bonomo R.A."/>
            <person name="Musser J.M."/>
            <person name="Kreiswirth B.N."/>
        </authorList>
    </citation>
    <scope>NUCLEOTIDE SEQUENCE [LARGE SCALE GENOMIC DNA]</scope>
    <source>
        <strain evidence="13">30684/NJST258_2</strain>
    </source>
</reference>
<protein>
    <recommendedName>
        <fullName evidence="4 11">Guanylate kinase</fullName>
        <ecNumber evidence="3 11">2.7.4.8</ecNumber>
    </recommendedName>
    <alternativeName>
        <fullName evidence="10 11">GMP kinase</fullName>
    </alternativeName>
</protein>
<evidence type="ECO:0000256" key="11">
    <source>
        <dbReference type="HAMAP-Rule" id="MF_00328"/>
    </source>
</evidence>
<dbReference type="EMBL" id="CP006918">
    <property type="protein sequence ID" value="AHM76899.1"/>
    <property type="molecule type" value="Genomic_DNA"/>
</dbReference>
<dbReference type="GO" id="GO:0004385">
    <property type="term" value="F:GMP kinase activity"/>
    <property type="evidence" value="ECO:0007669"/>
    <property type="project" value="UniProtKB-UniRule"/>
</dbReference>
<dbReference type="SMART" id="SM00072">
    <property type="entry name" value="GuKc"/>
    <property type="match status" value="1"/>
</dbReference>
<evidence type="ECO:0000313" key="13">
    <source>
        <dbReference type="EMBL" id="AHM76899.1"/>
    </source>
</evidence>
<dbReference type="InterPro" id="IPR027417">
    <property type="entry name" value="P-loop_NTPase"/>
</dbReference>
<accession>W8UAH5</accession>
<keyword evidence="9 11" id="KW-0067">ATP-binding</keyword>
<comment type="function">
    <text evidence="11">Essential for recycling GMP and indirectly, cGMP.</text>
</comment>
<evidence type="ECO:0000256" key="10">
    <source>
        <dbReference type="ARBA" id="ARBA00030128"/>
    </source>
</evidence>
<feature type="binding site" evidence="11">
    <location>
        <begin position="72"/>
        <end position="79"/>
    </location>
    <ligand>
        <name>ATP</name>
        <dbReference type="ChEBI" id="CHEBI:30616"/>
    </ligand>
</feature>
<dbReference type="SUPFAM" id="SSF52540">
    <property type="entry name" value="P-loop containing nucleoside triphosphate hydrolases"/>
    <property type="match status" value="1"/>
</dbReference>
<dbReference type="GO" id="GO:0005524">
    <property type="term" value="F:ATP binding"/>
    <property type="evidence" value="ECO:0007669"/>
    <property type="project" value="UniProtKB-UniRule"/>
</dbReference>
<feature type="domain" description="Guanylate kinase-like" evidence="12">
    <location>
        <begin position="65"/>
        <end position="245"/>
    </location>
</feature>
<evidence type="ECO:0000256" key="8">
    <source>
        <dbReference type="ARBA" id="ARBA00022777"/>
    </source>
</evidence>
<evidence type="ECO:0000256" key="4">
    <source>
        <dbReference type="ARBA" id="ARBA00016296"/>
    </source>
</evidence>